<comment type="caution">
    <text evidence="2">The sequence shown here is derived from an EMBL/GenBank/DDBJ whole genome shotgun (WGS) entry which is preliminary data.</text>
</comment>
<dbReference type="EMBL" id="JAEMHK010000019">
    <property type="protein sequence ID" value="MBJ6802437.1"/>
    <property type="molecule type" value="Genomic_DNA"/>
</dbReference>
<accession>A0ABS0YWT1</accession>
<dbReference type="InterPro" id="IPR021778">
    <property type="entry name" value="Se/S_carrier-like"/>
</dbReference>
<name>A0ABS0YWT1_9BACT</name>
<gene>
    <name evidence="2" type="ORF">JFN90_20100</name>
</gene>
<sequence>MIKDGDFVAIFNSIHRVMEAERLLKDKQLKILLIPAPRALAADCGLAIRYAEDVRGEVEGALAAAGLLPRDLYRKNGDSFVKIGDENEQA</sequence>
<feature type="domain" description="Putative Se/S carrier protein-like" evidence="1">
    <location>
        <begin position="7"/>
        <end position="74"/>
    </location>
</feature>
<evidence type="ECO:0000313" key="2">
    <source>
        <dbReference type="EMBL" id="MBJ6802437.1"/>
    </source>
</evidence>
<reference evidence="2 3" key="1">
    <citation type="submission" date="2020-12" db="EMBL/GenBank/DDBJ databases">
        <title>Geomonas sp. Red259, isolated from paddy soil.</title>
        <authorList>
            <person name="Xu Z."/>
            <person name="Zhang Z."/>
            <person name="Masuda Y."/>
            <person name="Itoh H."/>
            <person name="Senoo K."/>
        </authorList>
    </citation>
    <scope>NUCLEOTIDE SEQUENCE [LARGE SCALE GENOMIC DNA]</scope>
    <source>
        <strain evidence="2 3">Red259</strain>
    </source>
</reference>
<keyword evidence="3" id="KW-1185">Reference proteome</keyword>
<evidence type="ECO:0000259" key="1">
    <source>
        <dbReference type="Pfam" id="PF11823"/>
    </source>
</evidence>
<dbReference type="RefSeq" id="WP_199396909.1">
    <property type="nucleotide sequence ID" value="NZ_JAEMHK010000019.1"/>
</dbReference>
<dbReference type="Proteomes" id="UP000641025">
    <property type="component" value="Unassembled WGS sequence"/>
</dbReference>
<protein>
    <submittedName>
        <fullName evidence="2">DUF3343 domain-containing protein</fullName>
    </submittedName>
</protein>
<dbReference type="Pfam" id="PF11823">
    <property type="entry name" value="Se_S_carrier"/>
    <property type="match status" value="1"/>
</dbReference>
<evidence type="ECO:0000313" key="3">
    <source>
        <dbReference type="Proteomes" id="UP000641025"/>
    </source>
</evidence>
<organism evidence="2 3">
    <name type="scientific">Geomonas propionica</name>
    <dbReference type="NCBI Taxonomy" id="2798582"/>
    <lineage>
        <taxon>Bacteria</taxon>
        <taxon>Pseudomonadati</taxon>
        <taxon>Thermodesulfobacteriota</taxon>
        <taxon>Desulfuromonadia</taxon>
        <taxon>Geobacterales</taxon>
        <taxon>Geobacteraceae</taxon>
        <taxon>Geomonas</taxon>
    </lineage>
</organism>
<proteinExistence type="predicted"/>